<evidence type="ECO:0000256" key="6">
    <source>
        <dbReference type="ARBA" id="ARBA00023136"/>
    </source>
</evidence>
<comment type="similarity">
    <text evidence="7">Belongs to the glycosyltransferase 87 family.</text>
</comment>
<dbReference type="EMBL" id="FNON01000006">
    <property type="protein sequence ID" value="SDY72270.1"/>
    <property type="molecule type" value="Genomic_DNA"/>
</dbReference>
<proteinExistence type="inferred from homology"/>
<evidence type="ECO:0000256" key="7">
    <source>
        <dbReference type="ARBA" id="ARBA00024033"/>
    </source>
</evidence>
<evidence type="ECO:0000256" key="1">
    <source>
        <dbReference type="ARBA" id="ARBA00004651"/>
    </source>
</evidence>
<keyword evidence="10" id="KW-1185">Reference proteome</keyword>
<evidence type="ECO:0000256" key="3">
    <source>
        <dbReference type="ARBA" id="ARBA00022679"/>
    </source>
</evidence>
<dbReference type="AlphaFoldDB" id="A0A1H3M6C5"/>
<feature type="transmembrane region" description="Helical" evidence="8">
    <location>
        <begin position="318"/>
        <end position="335"/>
    </location>
</feature>
<feature type="transmembrane region" description="Helical" evidence="8">
    <location>
        <begin position="128"/>
        <end position="152"/>
    </location>
</feature>
<feature type="transmembrane region" description="Helical" evidence="8">
    <location>
        <begin position="63"/>
        <end position="81"/>
    </location>
</feature>
<reference evidence="9 10" key="1">
    <citation type="submission" date="2016-10" db="EMBL/GenBank/DDBJ databases">
        <authorList>
            <person name="de Groot N.N."/>
        </authorList>
    </citation>
    <scope>NUCLEOTIDE SEQUENCE [LARGE SCALE GENOMIC DNA]</scope>
    <source>
        <strain evidence="9 10">CPCC 202699</strain>
    </source>
</reference>
<protein>
    <submittedName>
        <fullName evidence="9">Alpha-1,2-mannosyltransferase</fullName>
    </submittedName>
</protein>
<keyword evidence="4 8" id="KW-0812">Transmembrane</keyword>
<sequence length="383" mass="40776">MLPKPAKALVAGLVAATLAVGIVAWLAGWHLGADSAVYRAGALTMLKGEQLYSDRMLTTLPSWVNLPFTYPPAAALLFLPLVAIPPGLIWGVVAALSVLSLAVVIRVFGVRTLWLPAAVVGALALEPVWKTLFLGQINLILMAVIVVDVLVVCRRGSRWGGVLVGVAAAVKLTPLIFIPHLFLTGRRADAVRALGTFVALQGLMFVVIPSDAAKYWSVMGDPGRVGAVHWIFDQSLNGMVSRASHLAPWSLTVALAIGAVLAVPAVWLVWRLHTRGDDYGALLVTAFYALLLSPVSWTHHWVWSVPLVVLLVTRGHRLAGFAVAALFASCVVMLVPNGGDHEFRWGIGLSVLGNAYVLAAALVLVVLAAREVRLLRSAPLPAK</sequence>
<accession>A0A1H3M6C5</accession>
<dbReference type="RefSeq" id="WP_245757560.1">
    <property type="nucleotide sequence ID" value="NZ_FNON01000006.1"/>
</dbReference>
<evidence type="ECO:0000256" key="8">
    <source>
        <dbReference type="SAM" id="Phobius"/>
    </source>
</evidence>
<evidence type="ECO:0000313" key="10">
    <source>
        <dbReference type="Proteomes" id="UP000199515"/>
    </source>
</evidence>
<feature type="transmembrane region" description="Helical" evidence="8">
    <location>
        <begin position="190"/>
        <end position="209"/>
    </location>
</feature>
<evidence type="ECO:0000256" key="2">
    <source>
        <dbReference type="ARBA" id="ARBA00022475"/>
    </source>
</evidence>
<feature type="transmembrane region" description="Helical" evidence="8">
    <location>
        <begin position="246"/>
        <end position="267"/>
    </location>
</feature>
<dbReference type="STRING" id="589385.SAMN05421504_106514"/>
<dbReference type="GO" id="GO:0005886">
    <property type="term" value="C:plasma membrane"/>
    <property type="evidence" value="ECO:0007669"/>
    <property type="project" value="UniProtKB-SubCell"/>
</dbReference>
<comment type="subcellular location">
    <subcellularLocation>
        <location evidence="1">Cell membrane</location>
        <topology evidence="1">Multi-pass membrane protein</topology>
    </subcellularLocation>
</comment>
<keyword evidence="2" id="KW-1003">Cell membrane</keyword>
<keyword evidence="6 8" id="KW-0472">Membrane</keyword>
<dbReference type="Proteomes" id="UP000199515">
    <property type="component" value="Unassembled WGS sequence"/>
</dbReference>
<evidence type="ECO:0000313" key="9">
    <source>
        <dbReference type="EMBL" id="SDY72270.1"/>
    </source>
</evidence>
<keyword evidence="3 9" id="KW-0808">Transferase</keyword>
<keyword evidence="9" id="KW-0328">Glycosyltransferase</keyword>
<keyword evidence="5 8" id="KW-1133">Transmembrane helix</keyword>
<evidence type="ECO:0000256" key="5">
    <source>
        <dbReference type="ARBA" id="ARBA00022989"/>
    </source>
</evidence>
<dbReference type="GO" id="GO:0016758">
    <property type="term" value="F:hexosyltransferase activity"/>
    <property type="evidence" value="ECO:0007669"/>
    <property type="project" value="InterPro"/>
</dbReference>
<feature type="transmembrane region" description="Helical" evidence="8">
    <location>
        <begin position="159"/>
        <end position="178"/>
    </location>
</feature>
<organism evidence="9 10">
    <name type="scientific">Amycolatopsis xylanica</name>
    <dbReference type="NCBI Taxonomy" id="589385"/>
    <lineage>
        <taxon>Bacteria</taxon>
        <taxon>Bacillati</taxon>
        <taxon>Actinomycetota</taxon>
        <taxon>Actinomycetes</taxon>
        <taxon>Pseudonocardiales</taxon>
        <taxon>Pseudonocardiaceae</taxon>
        <taxon>Amycolatopsis</taxon>
    </lineage>
</organism>
<name>A0A1H3M6C5_9PSEU</name>
<evidence type="ECO:0000256" key="4">
    <source>
        <dbReference type="ARBA" id="ARBA00022692"/>
    </source>
</evidence>
<feature type="transmembrane region" description="Helical" evidence="8">
    <location>
        <begin position="279"/>
        <end position="297"/>
    </location>
</feature>
<gene>
    <name evidence="9" type="ORF">SAMN05421504_106514</name>
</gene>
<feature type="transmembrane region" description="Helical" evidence="8">
    <location>
        <begin position="88"/>
        <end position="108"/>
    </location>
</feature>
<dbReference type="Pfam" id="PF09594">
    <property type="entry name" value="GT87"/>
    <property type="match status" value="1"/>
</dbReference>
<dbReference type="InterPro" id="IPR018584">
    <property type="entry name" value="GT87"/>
</dbReference>
<feature type="transmembrane region" description="Helical" evidence="8">
    <location>
        <begin position="347"/>
        <end position="369"/>
    </location>
</feature>